<feature type="domain" description="Methyltransferase small" evidence="6">
    <location>
        <begin position="115"/>
        <end position="205"/>
    </location>
</feature>
<dbReference type="PANTHER" id="PTHR18895:SF74">
    <property type="entry name" value="MTRF1L RELEASE FACTOR GLUTAMINE METHYLTRANSFERASE"/>
    <property type="match status" value="1"/>
</dbReference>
<dbReference type="InterPro" id="IPR029063">
    <property type="entry name" value="SAM-dependent_MTases_sf"/>
</dbReference>
<dbReference type="PROSITE" id="PS00092">
    <property type="entry name" value="N6_MTASE"/>
    <property type="match status" value="1"/>
</dbReference>
<dbReference type="STRING" id="1122934.SAMN02745691_02188"/>
<feature type="binding site" evidence="5">
    <location>
        <position position="187"/>
    </location>
    <ligand>
        <name>S-adenosyl-L-methionine</name>
        <dbReference type="ChEBI" id="CHEBI:59789"/>
    </ligand>
</feature>
<dbReference type="Proteomes" id="UP000184342">
    <property type="component" value="Unassembled WGS sequence"/>
</dbReference>
<name>A0A1M6KES1_9FIRM</name>
<comment type="caution">
    <text evidence="5">Lacks conserved residue(s) required for the propagation of feature annotation.</text>
</comment>
<dbReference type="OrthoDB" id="9800643at2"/>
<sequence>MQTLNSLLQRGRELLTEAGITDATTDAWLLFEYVFCMSRCEFLLKRDEKADEEKTEKFLELAALRSTRIPVQHITGVQEFMGLEFLVNENVLIPRQDTEVLVEKVVEWAGNQGTEDISILDMCTGSGCIAISLAWFLKHAKVTGADISEKALETARKNAERNGVDCEFIRTDMFEKVSGKYDVIVSNPPYIRSRDIEDLMAEVKMHEPPAALDGGEDGLGFYRIIARDARKFLKDGGCLALEIGFDQAAEVTALLEESGYESIEIIKDLPGLDRVVFATKHWRNE</sequence>
<keyword evidence="9" id="KW-1185">Reference proteome</keyword>
<dbReference type="InterPro" id="IPR002052">
    <property type="entry name" value="DNA_methylase_N6_adenine_CS"/>
</dbReference>
<dbReference type="GO" id="GO:0003676">
    <property type="term" value="F:nucleic acid binding"/>
    <property type="evidence" value="ECO:0007669"/>
    <property type="project" value="InterPro"/>
</dbReference>
<keyword evidence="3 5" id="KW-0949">S-adenosyl-L-methionine</keyword>
<dbReference type="NCBIfam" id="TIGR00536">
    <property type="entry name" value="hemK_fam"/>
    <property type="match status" value="1"/>
</dbReference>
<protein>
    <recommendedName>
        <fullName evidence="5">Release factor glutamine methyltransferase</fullName>
        <shortName evidence="5">RF MTase</shortName>
        <ecNumber evidence="5">2.1.1.297</ecNumber>
    </recommendedName>
    <alternativeName>
        <fullName evidence="5">N5-glutamine methyltransferase PrmC</fullName>
    </alternativeName>
    <alternativeName>
        <fullName evidence="5">Protein-(glutamine-N5) MTase PrmC</fullName>
    </alternativeName>
    <alternativeName>
        <fullName evidence="5">Protein-glutamine N-methyltransferase PrmC</fullName>
    </alternativeName>
</protein>
<organism evidence="8 9">
    <name type="scientific">Parasporobacterium paucivorans DSM 15970</name>
    <dbReference type="NCBI Taxonomy" id="1122934"/>
    <lineage>
        <taxon>Bacteria</taxon>
        <taxon>Bacillati</taxon>
        <taxon>Bacillota</taxon>
        <taxon>Clostridia</taxon>
        <taxon>Lachnospirales</taxon>
        <taxon>Lachnospiraceae</taxon>
        <taxon>Parasporobacterium</taxon>
    </lineage>
</organism>
<evidence type="ECO:0000256" key="2">
    <source>
        <dbReference type="ARBA" id="ARBA00022679"/>
    </source>
</evidence>
<dbReference type="InterPro" id="IPR050320">
    <property type="entry name" value="N5-glutamine_MTase"/>
</dbReference>
<dbReference type="Gene3D" id="1.10.8.10">
    <property type="entry name" value="DNA helicase RuvA subunit, C-terminal domain"/>
    <property type="match status" value="1"/>
</dbReference>
<dbReference type="NCBIfam" id="TIGR03534">
    <property type="entry name" value="RF_mod_PrmC"/>
    <property type="match status" value="1"/>
</dbReference>
<reference evidence="8 9" key="1">
    <citation type="submission" date="2016-11" db="EMBL/GenBank/DDBJ databases">
        <authorList>
            <person name="Jaros S."/>
            <person name="Januszkiewicz K."/>
            <person name="Wedrychowicz H."/>
        </authorList>
    </citation>
    <scope>NUCLEOTIDE SEQUENCE [LARGE SCALE GENOMIC DNA]</scope>
    <source>
        <strain evidence="8 9">DSM 15970</strain>
    </source>
</reference>
<dbReference type="Pfam" id="PF05175">
    <property type="entry name" value="MTS"/>
    <property type="match status" value="1"/>
</dbReference>
<dbReference type="InterPro" id="IPR019874">
    <property type="entry name" value="RF_methyltr_PrmC"/>
</dbReference>
<dbReference type="EMBL" id="FQYT01000026">
    <property type="protein sequence ID" value="SHJ57445.1"/>
    <property type="molecule type" value="Genomic_DNA"/>
</dbReference>
<dbReference type="InterPro" id="IPR004556">
    <property type="entry name" value="HemK-like"/>
</dbReference>
<evidence type="ECO:0000259" key="6">
    <source>
        <dbReference type="Pfam" id="PF05175"/>
    </source>
</evidence>
<accession>A0A1M6KES1</accession>
<keyword evidence="1 5" id="KW-0489">Methyltransferase</keyword>
<evidence type="ECO:0000259" key="7">
    <source>
        <dbReference type="Pfam" id="PF17827"/>
    </source>
</evidence>
<dbReference type="Gene3D" id="3.40.50.150">
    <property type="entry name" value="Vaccinia Virus protein VP39"/>
    <property type="match status" value="1"/>
</dbReference>
<feature type="domain" description="Release factor glutamine methyltransferase N-terminal" evidence="7">
    <location>
        <begin position="7"/>
        <end position="76"/>
    </location>
</feature>
<dbReference type="RefSeq" id="WP_073994443.1">
    <property type="nucleotide sequence ID" value="NZ_FQYT01000026.1"/>
</dbReference>
<feature type="binding site" evidence="5">
    <location>
        <position position="146"/>
    </location>
    <ligand>
        <name>S-adenosyl-L-methionine</name>
        <dbReference type="ChEBI" id="CHEBI:59789"/>
    </ligand>
</feature>
<dbReference type="SUPFAM" id="SSF53335">
    <property type="entry name" value="S-adenosyl-L-methionine-dependent methyltransferases"/>
    <property type="match status" value="1"/>
</dbReference>
<evidence type="ECO:0000313" key="8">
    <source>
        <dbReference type="EMBL" id="SHJ57445.1"/>
    </source>
</evidence>
<dbReference type="GO" id="GO:0102559">
    <property type="term" value="F:peptide chain release factor N(5)-glutamine methyltransferase activity"/>
    <property type="evidence" value="ECO:0007669"/>
    <property type="project" value="UniProtKB-EC"/>
</dbReference>
<comment type="function">
    <text evidence="5">Methylates the class 1 translation termination release factors RF1/PrfA and RF2/PrfB on the glutamine residue of the universally conserved GGQ motif.</text>
</comment>
<evidence type="ECO:0000256" key="3">
    <source>
        <dbReference type="ARBA" id="ARBA00022691"/>
    </source>
</evidence>
<evidence type="ECO:0000313" key="9">
    <source>
        <dbReference type="Proteomes" id="UP000184342"/>
    </source>
</evidence>
<dbReference type="HAMAP" id="MF_02126">
    <property type="entry name" value="RF_methyltr_PrmC"/>
    <property type="match status" value="1"/>
</dbReference>
<evidence type="ECO:0000256" key="5">
    <source>
        <dbReference type="HAMAP-Rule" id="MF_02126"/>
    </source>
</evidence>
<dbReference type="InterPro" id="IPR040758">
    <property type="entry name" value="PrmC_N"/>
</dbReference>
<dbReference type="CDD" id="cd02440">
    <property type="entry name" value="AdoMet_MTases"/>
    <property type="match status" value="1"/>
</dbReference>
<keyword evidence="2 5" id="KW-0808">Transferase</keyword>
<dbReference type="AlphaFoldDB" id="A0A1M6KES1"/>
<dbReference type="InterPro" id="IPR007848">
    <property type="entry name" value="Small_mtfrase_dom"/>
</dbReference>
<evidence type="ECO:0000256" key="1">
    <source>
        <dbReference type="ARBA" id="ARBA00022603"/>
    </source>
</evidence>
<gene>
    <name evidence="5" type="primary">prmC</name>
    <name evidence="8" type="ORF">SAMN02745691_02188</name>
</gene>
<evidence type="ECO:0000256" key="4">
    <source>
        <dbReference type="ARBA" id="ARBA00048391"/>
    </source>
</evidence>
<dbReference type="PANTHER" id="PTHR18895">
    <property type="entry name" value="HEMK METHYLTRANSFERASE"/>
    <property type="match status" value="1"/>
</dbReference>
<proteinExistence type="inferred from homology"/>
<comment type="similarity">
    <text evidence="5">Belongs to the protein N5-glutamine methyltransferase family. PrmC subfamily.</text>
</comment>
<feature type="binding site" evidence="5">
    <location>
        <begin position="187"/>
        <end position="190"/>
    </location>
    <ligand>
        <name>substrate</name>
    </ligand>
</feature>
<dbReference type="Pfam" id="PF17827">
    <property type="entry name" value="PrmC_N"/>
    <property type="match status" value="1"/>
</dbReference>
<dbReference type="EC" id="2.1.1.297" evidence="5"/>
<dbReference type="GO" id="GO:0032259">
    <property type="term" value="P:methylation"/>
    <property type="evidence" value="ECO:0007669"/>
    <property type="project" value="UniProtKB-KW"/>
</dbReference>
<comment type="catalytic activity">
    <reaction evidence="4 5">
        <text>L-glutaminyl-[peptide chain release factor] + S-adenosyl-L-methionine = N(5)-methyl-L-glutaminyl-[peptide chain release factor] + S-adenosyl-L-homocysteine + H(+)</text>
        <dbReference type="Rhea" id="RHEA:42896"/>
        <dbReference type="Rhea" id="RHEA-COMP:10271"/>
        <dbReference type="Rhea" id="RHEA-COMP:10272"/>
        <dbReference type="ChEBI" id="CHEBI:15378"/>
        <dbReference type="ChEBI" id="CHEBI:30011"/>
        <dbReference type="ChEBI" id="CHEBI:57856"/>
        <dbReference type="ChEBI" id="CHEBI:59789"/>
        <dbReference type="ChEBI" id="CHEBI:61891"/>
        <dbReference type="EC" id="2.1.1.297"/>
    </reaction>
</comment>